<sequence length="213" mass="23766">MLPIKPSALCSPLRLTMVQLHGGMLKIRLTFFKLRVRGSRLIRWRESESDWLFAKRRLVRARSAWPTGGPECSAQATGPAAQLTVLNAPNPAGLDTADWRQLARVLPERRLPAAQASRQLGTRFSGVRMASVLAGSSVRKSGRHAAKVTEPLVLGAPGGVLKTARANSSDAWQSLEHIYCEHLALLSPWQVNLDRRPERWSFMQAQFQRLRMP</sequence>
<gene>
    <name evidence="1" type="ORF">PGLA2088_LOCUS24318</name>
</gene>
<evidence type="ECO:0000313" key="2">
    <source>
        <dbReference type="Proteomes" id="UP000626109"/>
    </source>
</evidence>
<comment type="caution">
    <text evidence="1">The sequence shown here is derived from an EMBL/GenBank/DDBJ whole genome shotgun (WGS) entry which is preliminary data.</text>
</comment>
<dbReference type="Proteomes" id="UP000626109">
    <property type="component" value="Unassembled WGS sequence"/>
</dbReference>
<reference evidence="1" key="1">
    <citation type="submission" date="2021-02" db="EMBL/GenBank/DDBJ databases">
        <authorList>
            <person name="Dougan E. K."/>
            <person name="Rhodes N."/>
            <person name="Thang M."/>
            <person name="Chan C."/>
        </authorList>
    </citation>
    <scope>NUCLEOTIDE SEQUENCE</scope>
</reference>
<evidence type="ECO:0000313" key="1">
    <source>
        <dbReference type="EMBL" id="CAE8685142.1"/>
    </source>
</evidence>
<dbReference type="EMBL" id="CAJNNW010026417">
    <property type="protein sequence ID" value="CAE8685142.1"/>
    <property type="molecule type" value="Genomic_DNA"/>
</dbReference>
<protein>
    <submittedName>
        <fullName evidence="1">Uncharacterized protein</fullName>
    </submittedName>
</protein>
<name>A0A813JP51_POLGL</name>
<dbReference type="AlphaFoldDB" id="A0A813JP51"/>
<organism evidence="1 2">
    <name type="scientific">Polarella glacialis</name>
    <name type="common">Dinoflagellate</name>
    <dbReference type="NCBI Taxonomy" id="89957"/>
    <lineage>
        <taxon>Eukaryota</taxon>
        <taxon>Sar</taxon>
        <taxon>Alveolata</taxon>
        <taxon>Dinophyceae</taxon>
        <taxon>Suessiales</taxon>
        <taxon>Suessiaceae</taxon>
        <taxon>Polarella</taxon>
    </lineage>
</organism>
<feature type="non-terminal residue" evidence="1">
    <location>
        <position position="213"/>
    </location>
</feature>
<accession>A0A813JP51</accession>
<proteinExistence type="predicted"/>